<comment type="caution">
    <text evidence="4">The sequence shown here is derived from an EMBL/GenBank/DDBJ whole genome shotgun (WGS) entry which is preliminary data.</text>
</comment>
<dbReference type="Pfam" id="PF07719">
    <property type="entry name" value="TPR_2"/>
    <property type="match status" value="1"/>
</dbReference>
<feature type="repeat" description="TPR" evidence="3">
    <location>
        <begin position="109"/>
        <end position="142"/>
    </location>
</feature>
<sequence length="257" mass="29037">MSYLSKNVIQATQIIIDNSGIIKDLSSKNEAKSKVGMLRAEELLGNGEKVWDESSLKTVHNGTKINRKAFEDLGKPKDEIPADAAGFMAHVERDAKQRSEAKKKEIKRSDYLKSMGNCEYRKGNYEKALIYYNQAIDVRKDSCVLFTNRALAKINLGLMDEVGEDCDRALRLNERSLNAVLYKAEALWGLGNIQTAKELLETAIKTHPDQTKRIQGLVVEEFGEAFGMLDFDLSSVAKWSKIFLKDLRLLLRYVVND</sequence>
<reference evidence="4 5" key="1">
    <citation type="submission" date="2019-08" db="EMBL/GenBank/DDBJ databases">
        <title>Whole genome of Aphis craccivora.</title>
        <authorList>
            <person name="Voronova N.V."/>
            <person name="Shulinski R.S."/>
            <person name="Bandarenka Y.V."/>
            <person name="Zhorov D.G."/>
            <person name="Warner D."/>
        </authorList>
    </citation>
    <scope>NUCLEOTIDE SEQUENCE [LARGE SCALE GENOMIC DNA]</scope>
    <source>
        <strain evidence="4">180601</strain>
        <tissue evidence="4">Whole Body</tissue>
    </source>
</reference>
<name>A0A6G0YXJ9_APHCR</name>
<dbReference type="InterPro" id="IPR011990">
    <property type="entry name" value="TPR-like_helical_dom_sf"/>
</dbReference>
<dbReference type="Gene3D" id="1.25.40.10">
    <property type="entry name" value="Tetratricopeptide repeat domain"/>
    <property type="match status" value="1"/>
</dbReference>
<protein>
    <submittedName>
        <fullName evidence="4">Tetratricopeptide repeat protein 12-like isoform X1</fullName>
    </submittedName>
</protein>
<keyword evidence="1" id="KW-0677">Repeat</keyword>
<dbReference type="PANTHER" id="PTHR46540:SF1">
    <property type="entry name" value="TETRATRICOPEPTIDE REPEAT PROTEIN 12"/>
    <property type="match status" value="1"/>
</dbReference>
<dbReference type="PROSITE" id="PS50005">
    <property type="entry name" value="TPR"/>
    <property type="match status" value="1"/>
</dbReference>
<dbReference type="Pfam" id="PF13174">
    <property type="entry name" value="TPR_6"/>
    <property type="match status" value="1"/>
</dbReference>
<dbReference type="InterPro" id="IPR013105">
    <property type="entry name" value="TPR_2"/>
</dbReference>
<dbReference type="InterPro" id="IPR043195">
    <property type="entry name" value="TTC12"/>
</dbReference>
<proteinExistence type="predicted"/>
<evidence type="ECO:0000313" key="5">
    <source>
        <dbReference type="Proteomes" id="UP000478052"/>
    </source>
</evidence>
<accession>A0A6G0YXJ9</accession>
<dbReference type="Proteomes" id="UP000478052">
    <property type="component" value="Unassembled WGS sequence"/>
</dbReference>
<evidence type="ECO:0000256" key="2">
    <source>
        <dbReference type="ARBA" id="ARBA00022803"/>
    </source>
</evidence>
<keyword evidence="2 3" id="KW-0802">TPR repeat</keyword>
<dbReference type="PANTHER" id="PTHR46540">
    <property type="entry name" value="TETRATRICOPEPTIDE REPEAT PROTEIN 12"/>
    <property type="match status" value="1"/>
</dbReference>
<dbReference type="AlphaFoldDB" id="A0A6G0YXJ9"/>
<evidence type="ECO:0000256" key="3">
    <source>
        <dbReference type="PROSITE-ProRule" id="PRU00339"/>
    </source>
</evidence>
<dbReference type="GO" id="GO:0005737">
    <property type="term" value="C:cytoplasm"/>
    <property type="evidence" value="ECO:0007669"/>
    <property type="project" value="TreeGrafter"/>
</dbReference>
<dbReference type="GO" id="GO:0070286">
    <property type="term" value="P:axonemal dynein complex assembly"/>
    <property type="evidence" value="ECO:0007669"/>
    <property type="project" value="TreeGrafter"/>
</dbReference>
<evidence type="ECO:0000256" key="1">
    <source>
        <dbReference type="ARBA" id="ARBA00022737"/>
    </source>
</evidence>
<dbReference type="SUPFAM" id="SSF48452">
    <property type="entry name" value="TPR-like"/>
    <property type="match status" value="1"/>
</dbReference>
<keyword evidence="5" id="KW-1185">Reference proteome</keyword>
<gene>
    <name evidence="4" type="ORF">FWK35_00021308</name>
</gene>
<dbReference type="EMBL" id="VUJU01002034">
    <property type="protein sequence ID" value="KAF0762834.1"/>
    <property type="molecule type" value="Genomic_DNA"/>
</dbReference>
<dbReference type="GO" id="GO:0007288">
    <property type="term" value="P:sperm axoneme assembly"/>
    <property type="evidence" value="ECO:0007669"/>
    <property type="project" value="TreeGrafter"/>
</dbReference>
<dbReference type="OrthoDB" id="2017782at2759"/>
<dbReference type="SMART" id="SM00028">
    <property type="entry name" value="TPR"/>
    <property type="match status" value="3"/>
</dbReference>
<organism evidence="4 5">
    <name type="scientific">Aphis craccivora</name>
    <name type="common">Cowpea aphid</name>
    <dbReference type="NCBI Taxonomy" id="307492"/>
    <lineage>
        <taxon>Eukaryota</taxon>
        <taxon>Metazoa</taxon>
        <taxon>Ecdysozoa</taxon>
        <taxon>Arthropoda</taxon>
        <taxon>Hexapoda</taxon>
        <taxon>Insecta</taxon>
        <taxon>Pterygota</taxon>
        <taxon>Neoptera</taxon>
        <taxon>Paraneoptera</taxon>
        <taxon>Hemiptera</taxon>
        <taxon>Sternorrhyncha</taxon>
        <taxon>Aphidomorpha</taxon>
        <taxon>Aphidoidea</taxon>
        <taxon>Aphididae</taxon>
        <taxon>Aphidini</taxon>
        <taxon>Aphis</taxon>
        <taxon>Aphis</taxon>
    </lineage>
</organism>
<dbReference type="GO" id="GO:0005813">
    <property type="term" value="C:centrosome"/>
    <property type="evidence" value="ECO:0007669"/>
    <property type="project" value="TreeGrafter"/>
</dbReference>
<dbReference type="InterPro" id="IPR019734">
    <property type="entry name" value="TPR_rpt"/>
</dbReference>
<evidence type="ECO:0000313" key="4">
    <source>
        <dbReference type="EMBL" id="KAF0762834.1"/>
    </source>
</evidence>